<feature type="domain" description="Solute-binding protein family 3/N-terminal" evidence="2">
    <location>
        <begin position="37"/>
        <end position="250"/>
    </location>
</feature>
<gene>
    <name evidence="3" type="ORF">NFI95_06640</name>
</gene>
<dbReference type="Pfam" id="PF09084">
    <property type="entry name" value="NMT1"/>
    <property type="match status" value="1"/>
</dbReference>
<proteinExistence type="inferred from homology"/>
<dbReference type="PANTHER" id="PTHR30024:SF48">
    <property type="entry name" value="ABC TRANSPORTER SUBSTRATE-BINDING PROTEIN"/>
    <property type="match status" value="1"/>
</dbReference>
<dbReference type="Gene3D" id="3.40.190.10">
    <property type="entry name" value="Periplasmic binding protein-like II"/>
    <property type="match status" value="2"/>
</dbReference>
<dbReference type="PANTHER" id="PTHR30024">
    <property type="entry name" value="ALIPHATIC SULFONATES-BINDING PROTEIN-RELATED"/>
    <property type="match status" value="1"/>
</dbReference>
<name>A0ABT1W5J3_9PROT</name>
<sequence length="327" mass="34633">MSREMRRRDILAAAGAAALAGTSRMRPAFAAPQLDRSLRVGVYRGGDQTLLSGTGLDHADYAVQYGEFTGGNLINQAIDAGALDLGSSSEIPLVFAATARARLRAVATLEGPTANQAVIVPKDSPARSIADLRGKRVGYIRATTAHYFLIRMLQQHGMSFADIQPVAIGMSAGLSAMTSGALDAWATYGYVIPMLQVRIGTRTLQTATGILSGNYIFSAATADLDDPAFQAAALDYLSRLDRAYAILDADKPRWARLVSPVVGVPYDVVLADLRSFERRFHVRASRPSDIDSARAVAATFAGAGLLPKDVDVASSFSDSLSGGLPRA</sequence>
<dbReference type="RefSeq" id="WP_422863583.1">
    <property type="nucleotide sequence ID" value="NZ_JAMSKV010000004.1"/>
</dbReference>
<evidence type="ECO:0000313" key="3">
    <source>
        <dbReference type="EMBL" id="MCQ8278124.1"/>
    </source>
</evidence>
<protein>
    <submittedName>
        <fullName evidence="3">ABC transporter substrate-binding protein</fullName>
    </submittedName>
</protein>
<dbReference type="EMBL" id="JAMSKV010000004">
    <property type="protein sequence ID" value="MCQ8278124.1"/>
    <property type="molecule type" value="Genomic_DNA"/>
</dbReference>
<evidence type="ECO:0000259" key="2">
    <source>
        <dbReference type="SMART" id="SM00062"/>
    </source>
</evidence>
<comment type="similarity">
    <text evidence="1">Belongs to the bacterial solute-binding protein SsuA/TauA family.</text>
</comment>
<dbReference type="InterPro" id="IPR015168">
    <property type="entry name" value="SsuA/THI5"/>
</dbReference>
<dbReference type="InterPro" id="IPR006311">
    <property type="entry name" value="TAT_signal"/>
</dbReference>
<evidence type="ECO:0000256" key="1">
    <source>
        <dbReference type="ARBA" id="ARBA00010742"/>
    </source>
</evidence>
<dbReference type="Proteomes" id="UP001524587">
    <property type="component" value="Unassembled WGS sequence"/>
</dbReference>
<dbReference type="InterPro" id="IPR001638">
    <property type="entry name" value="Solute-binding_3/MltF_N"/>
</dbReference>
<comment type="caution">
    <text evidence="3">The sequence shown here is derived from an EMBL/GenBank/DDBJ whole genome shotgun (WGS) entry which is preliminary data.</text>
</comment>
<dbReference type="SMART" id="SM00062">
    <property type="entry name" value="PBPb"/>
    <property type="match status" value="1"/>
</dbReference>
<evidence type="ECO:0000313" key="4">
    <source>
        <dbReference type="Proteomes" id="UP001524587"/>
    </source>
</evidence>
<dbReference type="PROSITE" id="PS51318">
    <property type="entry name" value="TAT"/>
    <property type="match status" value="1"/>
</dbReference>
<accession>A0ABT1W5J3</accession>
<organism evidence="3 4">
    <name type="scientific">Endosaccharibacter trunci</name>
    <dbReference type="NCBI Taxonomy" id="2812733"/>
    <lineage>
        <taxon>Bacteria</taxon>
        <taxon>Pseudomonadati</taxon>
        <taxon>Pseudomonadota</taxon>
        <taxon>Alphaproteobacteria</taxon>
        <taxon>Acetobacterales</taxon>
        <taxon>Acetobacteraceae</taxon>
        <taxon>Endosaccharibacter</taxon>
    </lineage>
</organism>
<reference evidence="3 4" key="1">
    <citation type="submission" date="2022-06" db="EMBL/GenBank/DDBJ databases">
        <title>Endosaccharibacter gen. nov., sp. nov., endophytic bacteria isolated from sugarcane.</title>
        <authorList>
            <person name="Pitiwittayakul N."/>
            <person name="Yukphan P."/>
            <person name="Charoenyingcharoen P."/>
            <person name="Tanasupawat S."/>
        </authorList>
    </citation>
    <scope>NUCLEOTIDE SEQUENCE [LARGE SCALE GENOMIC DNA]</scope>
    <source>
        <strain evidence="3 4">KSS8</strain>
    </source>
</reference>
<dbReference type="SUPFAM" id="SSF53850">
    <property type="entry name" value="Periplasmic binding protein-like II"/>
    <property type="match status" value="1"/>
</dbReference>
<keyword evidence="4" id="KW-1185">Reference proteome</keyword>